<gene>
    <name evidence="2" type="ORF">A5893_09770</name>
</gene>
<dbReference type="OrthoDB" id="794917at2"/>
<dbReference type="RefSeq" id="WP_068822464.1">
    <property type="nucleotide sequence ID" value="NZ_LWHJ01000027.1"/>
</dbReference>
<reference evidence="2 3" key="2">
    <citation type="submission" date="2016-06" db="EMBL/GenBank/DDBJ databases">
        <title>Pedobacter psychrophilus sp. nov., isolated from Antarctic fragmentary rock.</title>
        <authorList>
            <person name="Svec P."/>
        </authorList>
    </citation>
    <scope>NUCLEOTIDE SEQUENCE [LARGE SCALE GENOMIC DNA]</scope>
    <source>
        <strain evidence="2 3">CCM 8644</strain>
    </source>
</reference>
<proteinExistence type="predicted"/>
<dbReference type="EMBL" id="LWHJ01000027">
    <property type="protein sequence ID" value="OAQ39848.1"/>
    <property type="molecule type" value="Genomic_DNA"/>
</dbReference>
<feature type="transmembrane region" description="Helical" evidence="1">
    <location>
        <begin position="40"/>
        <end position="59"/>
    </location>
</feature>
<feature type="transmembrane region" description="Helical" evidence="1">
    <location>
        <begin position="65"/>
        <end position="88"/>
    </location>
</feature>
<keyword evidence="1" id="KW-1133">Transmembrane helix</keyword>
<keyword evidence="1" id="KW-0472">Membrane</keyword>
<keyword evidence="1" id="KW-0812">Transmembrane</keyword>
<feature type="transmembrane region" description="Helical" evidence="1">
    <location>
        <begin position="125"/>
        <end position="141"/>
    </location>
</feature>
<evidence type="ECO:0000313" key="2">
    <source>
        <dbReference type="EMBL" id="OAQ39848.1"/>
    </source>
</evidence>
<feature type="transmembrane region" description="Helical" evidence="1">
    <location>
        <begin position="147"/>
        <end position="170"/>
    </location>
</feature>
<dbReference type="STRING" id="1826909.A5893_09770"/>
<accession>A0A179DFW7</accession>
<organism evidence="2 3">
    <name type="scientific">Pedobacter psychrophilus</name>
    <dbReference type="NCBI Taxonomy" id="1826909"/>
    <lineage>
        <taxon>Bacteria</taxon>
        <taxon>Pseudomonadati</taxon>
        <taxon>Bacteroidota</taxon>
        <taxon>Sphingobacteriia</taxon>
        <taxon>Sphingobacteriales</taxon>
        <taxon>Sphingobacteriaceae</taxon>
        <taxon>Pedobacter</taxon>
    </lineage>
</organism>
<dbReference type="Proteomes" id="UP000078459">
    <property type="component" value="Unassembled WGS sequence"/>
</dbReference>
<name>A0A179DFW7_9SPHI</name>
<dbReference type="AlphaFoldDB" id="A0A179DFW7"/>
<reference evidence="2 3" key="1">
    <citation type="submission" date="2016-04" db="EMBL/GenBank/DDBJ databases">
        <authorList>
            <person name="Evans L.H."/>
            <person name="Alamgir A."/>
            <person name="Owens N."/>
            <person name="Weber N.D."/>
            <person name="Virtaneva K."/>
            <person name="Barbian K."/>
            <person name="Babar A."/>
            <person name="Rosenke K."/>
        </authorList>
    </citation>
    <scope>NUCLEOTIDE SEQUENCE [LARGE SCALE GENOMIC DNA]</scope>
    <source>
        <strain evidence="2 3">CCM 8644</strain>
    </source>
</reference>
<comment type="caution">
    <text evidence="2">The sequence shown here is derived from an EMBL/GenBank/DDBJ whole genome shotgun (WGS) entry which is preliminary data.</text>
</comment>
<keyword evidence="3" id="KW-1185">Reference proteome</keyword>
<sequence>MKDFDSLVGIWNEQKTAPQIDYKEVINQYKKSREKLSLKFFQEILLMLPAIFIVIYLWINISFSFWTSYLGLSIVAGCCIYFIVIQLINIKNIVNSNTLFDKPQDHIQFLQKFRKSRYIQHTRNYKIYSIALGLGISLYFIEFFYSLNIWIMLGIVTATIAWFVICYMYLMKIYINKEEKRFTEMIENLERLSNQFKDEI</sequence>
<protein>
    <submittedName>
        <fullName evidence="2">Uncharacterized protein</fullName>
    </submittedName>
</protein>
<evidence type="ECO:0000313" key="3">
    <source>
        <dbReference type="Proteomes" id="UP000078459"/>
    </source>
</evidence>
<evidence type="ECO:0000256" key="1">
    <source>
        <dbReference type="SAM" id="Phobius"/>
    </source>
</evidence>